<keyword evidence="3" id="KW-1185">Reference proteome</keyword>
<name>A0ABR2TL88_9ROSI</name>
<dbReference type="EMBL" id="JBBPBN010000005">
    <property type="protein sequence ID" value="KAK9038233.1"/>
    <property type="molecule type" value="Genomic_DNA"/>
</dbReference>
<evidence type="ECO:0000256" key="1">
    <source>
        <dbReference type="SAM" id="SignalP"/>
    </source>
</evidence>
<evidence type="ECO:0000313" key="2">
    <source>
        <dbReference type="EMBL" id="KAK9038233.1"/>
    </source>
</evidence>
<feature type="chain" id="PRO_5045554413" evidence="1">
    <location>
        <begin position="21"/>
        <end position="297"/>
    </location>
</feature>
<comment type="caution">
    <text evidence="2">The sequence shown here is derived from an EMBL/GenBank/DDBJ whole genome shotgun (WGS) entry which is preliminary data.</text>
</comment>
<sequence>MQGPFSTLNGLFFSLQPLFGGVSLTLKSSNYRNDVFAGLTHGEASSRALPLSITPKANLANQCPRNKNPGFPLKLFLHATGNIAAKVPYNQENSKEVMVSVLEKILDLKALKSFARFHTEIRMDLHLKNPFDRFQEQFGAGPGHLFLAGVAARQFKPYIEQNLGGDCAQDICLMSDTRKIQIGLAQNNIFFVPSALEEMVGILGNTRGEIQFRNPTLEELKFVYAFMRTLLWQAVYLLRWMSSALCGTLEQFGSGPGSGTCLVKVEDIRLVSEPRKIQIGLAQNNLFYVQIGIPGAS</sequence>
<proteinExistence type="predicted"/>
<feature type="signal peptide" evidence="1">
    <location>
        <begin position="1"/>
        <end position="20"/>
    </location>
</feature>
<gene>
    <name evidence="2" type="ORF">V6N11_023116</name>
</gene>
<keyword evidence="1" id="KW-0732">Signal</keyword>
<protein>
    <submittedName>
        <fullName evidence="2">Uncharacterized protein</fullName>
    </submittedName>
</protein>
<accession>A0ABR2TL88</accession>
<organism evidence="2 3">
    <name type="scientific">Hibiscus sabdariffa</name>
    <name type="common">roselle</name>
    <dbReference type="NCBI Taxonomy" id="183260"/>
    <lineage>
        <taxon>Eukaryota</taxon>
        <taxon>Viridiplantae</taxon>
        <taxon>Streptophyta</taxon>
        <taxon>Embryophyta</taxon>
        <taxon>Tracheophyta</taxon>
        <taxon>Spermatophyta</taxon>
        <taxon>Magnoliopsida</taxon>
        <taxon>eudicotyledons</taxon>
        <taxon>Gunneridae</taxon>
        <taxon>Pentapetalae</taxon>
        <taxon>rosids</taxon>
        <taxon>malvids</taxon>
        <taxon>Malvales</taxon>
        <taxon>Malvaceae</taxon>
        <taxon>Malvoideae</taxon>
        <taxon>Hibiscus</taxon>
    </lineage>
</organism>
<dbReference type="Proteomes" id="UP001396334">
    <property type="component" value="Unassembled WGS sequence"/>
</dbReference>
<reference evidence="2 3" key="1">
    <citation type="journal article" date="2024" name="G3 (Bethesda)">
        <title>Genome assembly of Hibiscus sabdariffa L. provides insights into metabolisms of medicinal natural products.</title>
        <authorList>
            <person name="Kim T."/>
        </authorList>
    </citation>
    <scope>NUCLEOTIDE SEQUENCE [LARGE SCALE GENOMIC DNA]</scope>
    <source>
        <strain evidence="2">TK-2024</strain>
        <tissue evidence="2">Old leaves</tissue>
    </source>
</reference>
<evidence type="ECO:0000313" key="3">
    <source>
        <dbReference type="Proteomes" id="UP001396334"/>
    </source>
</evidence>